<evidence type="ECO:0000313" key="2">
    <source>
        <dbReference type="EMBL" id="WYJ80008.1"/>
    </source>
</evidence>
<protein>
    <recommendedName>
        <fullName evidence="4">Transcriptional regulator</fullName>
    </recommendedName>
</protein>
<dbReference type="RefSeq" id="WP_206855622.1">
    <property type="nucleotide sequence ID" value="NZ_CP147250.1"/>
</dbReference>
<dbReference type="InterPro" id="IPR009693">
    <property type="entry name" value="Glucitol_operon_activator"/>
</dbReference>
<keyword evidence="3" id="KW-1185">Reference proteome</keyword>
<dbReference type="Proteomes" id="UP000664360">
    <property type="component" value="Chromosome"/>
</dbReference>
<dbReference type="Pfam" id="PF06923">
    <property type="entry name" value="GutM"/>
    <property type="match status" value="1"/>
</dbReference>
<sequence length="130" mass="14998">MLQYKSLIFLLAACWVIQILLSYLQHINYRKELNEIKKRHTGFLGVGVAKAKFNLGRGVILLLVTDQNGLILSCREMSGITIFARFKEKKEFIGKKTNETFNLLSNKQRKAAFEQALQLIQIEKNRLEVV</sequence>
<name>A0ABZ2SW90_9ENTE</name>
<dbReference type="EMBL" id="CP147250">
    <property type="protein sequence ID" value="WYJ80008.1"/>
    <property type="molecule type" value="Genomic_DNA"/>
</dbReference>
<evidence type="ECO:0000313" key="3">
    <source>
        <dbReference type="Proteomes" id="UP000664360"/>
    </source>
</evidence>
<evidence type="ECO:0008006" key="4">
    <source>
        <dbReference type="Google" id="ProtNLM"/>
    </source>
</evidence>
<accession>A0ABZ2SW90</accession>
<keyword evidence="1" id="KW-0472">Membrane</keyword>
<gene>
    <name evidence="2" type="ORF">DOK79_001561</name>
</gene>
<keyword evidence="1" id="KW-1133">Transmembrane helix</keyword>
<keyword evidence="1" id="KW-0812">Transmembrane</keyword>
<organism evidence="2 3">
    <name type="scientific">Candidatus Enterococcus mangumiae</name>
    <dbReference type="NCBI Taxonomy" id="2230878"/>
    <lineage>
        <taxon>Bacteria</taxon>
        <taxon>Bacillati</taxon>
        <taxon>Bacillota</taxon>
        <taxon>Bacilli</taxon>
        <taxon>Lactobacillales</taxon>
        <taxon>Enterococcaceae</taxon>
        <taxon>Enterococcus</taxon>
    </lineage>
</organism>
<reference evidence="2 3" key="1">
    <citation type="submission" date="2024-03" db="EMBL/GenBank/DDBJ databases">
        <title>The Genome Sequence of Enterococcus sp. DIV1094.</title>
        <authorList>
            <consortium name="The Broad Institute Genomics Platform"/>
            <consortium name="The Broad Institute Microbial Omics Core"/>
            <consortium name="The Broad Institute Genomic Center for Infectious Diseases"/>
            <person name="Earl A."/>
            <person name="Manson A."/>
            <person name="Gilmore M."/>
            <person name="Schwartman J."/>
            <person name="Shea T."/>
            <person name="Abouelleil A."/>
            <person name="Cao P."/>
            <person name="Chapman S."/>
            <person name="Cusick C."/>
            <person name="Young S."/>
            <person name="Neafsey D."/>
            <person name="Nusbaum C."/>
            <person name="Birren B."/>
        </authorList>
    </citation>
    <scope>NUCLEOTIDE SEQUENCE [LARGE SCALE GENOMIC DNA]</scope>
    <source>
        <strain evidence="2 3">DIV1094</strain>
    </source>
</reference>
<feature type="transmembrane region" description="Helical" evidence="1">
    <location>
        <begin position="6"/>
        <end position="24"/>
    </location>
</feature>
<proteinExistence type="predicted"/>
<evidence type="ECO:0000256" key="1">
    <source>
        <dbReference type="SAM" id="Phobius"/>
    </source>
</evidence>